<comment type="similarity">
    <text evidence="4">Belongs to the Syd family.</text>
</comment>
<dbReference type="NCBIfam" id="NF003439">
    <property type="entry name" value="PRK04968.1"/>
    <property type="match status" value="1"/>
</dbReference>
<dbReference type="EMBL" id="FUFT01000002">
    <property type="protein sequence ID" value="SJL82681.1"/>
    <property type="molecule type" value="Genomic_DNA"/>
</dbReference>
<evidence type="ECO:0000313" key="6">
    <source>
        <dbReference type="Proteomes" id="UP000189475"/>
    </source>
</evidence>
<evidence type="ECO:0000256" key="3">
    <source>
        <dbReference type="ARBA" id="ARBA00023136"/>
    </source>
</evidence>
<comment type="function">
    <text evidence="4">Interacts with the SecY protein in vivo. May bind preferentially to an uncomplexed state of SecY, thus functioning either as a chelating agent for excess SecY in the cell or as a regulatory factor that negatively controls the translocase function.</text>
</comment>
<name>A0A1R4B199_9VIBR</name>
<dbReference type="CDD" id="cd16323">
    <property type="entry name" value="Syd"/>
    <property type="match status" value="1"/>
</dbReference>
<dbReference type="InterPro" id="IPR009948">
    <property type="entry name" value="Syd"/>
</dbReference>
<accession>A0A1R4B199</accession>
<dbReference type="Proteomes" id="UP000189475">
    <property type="component" value="Unassembled WGS sequence"/>
</dbReference>
<evidence type="ECO:0000313" key="5">
    <source>
        <dbReference type="EMBL" id="SJL82681.1"/>
    </source>
</evidence>
<dbReference type="STRING" id="1918946.VPAL9027_00614"/>
<dbReference type="GO" id="GO:0009898">
    <property type="term" value="C:cytoplasmic side of plasma membrane"/>
    <property type="evidence" value="ECO:0007669"/>
    <property type="project" value="InterPro"/>
</dbReference>
<evidence type="ECO:0000256" key="1">
    <source>
        <dbReference type="ARBA" id="ARBA00022475"/>
    </source>
</evidence>
<dbReference type="AlphaFoldDB" id="A0A1R4B199"/>
<proteinExistence type="inferred from homology"/>
<reference evidence="5 6" key="1">
    <citation type="submission" date="2017-02" db="EMBL/GenBank/DDBJ databases">
        <authorList>
            <person name="Peterson S.W."/>
        </authorList>
    </citation>
    <scope>NUCLEOTIDE SEQUENCE [LARGE SCALE GENOMIC DNA]</scope>
    <source>
        <strain evidence="5 6">CECT 9027</strain>
    </source>
</reference>
<evidence type="ECO:0000256" key="2">
    <source>
        <dbReference type="ARBA" id="ARBA00022519"/>
    </source>
</evidence>
<dbReference type="HAMAP" id="MF_01104">
    <property type="entry name" value="Syd"/>
    <property type="match status" value="1"/>
</dbReference>
<gene>
    <name evidence="4" type="primary">syd</name>
    <name evidence="5" type="ORF">VPAL9027_00614</name>
</gene>
<keyword evidence="3 4" id="KW-0472">Membrane</keyword>
<dbReference type="Pfam" id="PF07348">
    <property type="entry name" value="Syd"/>
    <property type="match status" value="1"/>
</dbReference>
<keyword evidence="6" id="KW-1185">Reference proteome</keyword>
<dbReference type="Gene3D" id="3.40.1580.20">
    <property type="entry name" value="Syd protein"/>
    <property type="match status" value="1"/>
</dbReference>
<comment type="subcellular location">
    <subcellularLocation>
        <location evidence="4">Cell inner membrane</location>
        <topology evidence="4">Peripheral membrane protein</topology>
        <orientation evidence="4">Cytoplasmic side</orientation>
    </subcellularLocation>
    <text evidence="4">Loosely associated with the cytoplasmic side of the inner membrane, probably via SecY.</text>
</comment>
<keyword evidence="2 4" id="KW-0997">Cell inner membrane</keyword>
<organism evidence="5 6">
    <name type="scientific">Vibrio palustris</name>
    <dbReference type="NCBI Taxonomy" id="1918946"/>
    <lineage>
        <taxon>Bacteria</taxon>
        <taxon>Pseudomonadati</taxon>
        <taxon>Pseudomonadota</taxon>
        <taxon>Gammaproteobacteria</taxon>
        <taxon>Vibrionales</taxon>
        <taxon>Vibrionaceae</taxon>
        <taxon>Vibrio</taxon>
    </lineage>
</organism>
<evidence type="ECO:0000256" key="4">
    <source>
        <dbReference type="HAMAP-Rule" id="MF_01104"/>
    </source>
</evidence>
<keyword evidence="1 4" id="KW-1003">Cell membrane</keyword>
<protein>
    <recommendedName>
        <fullName evidence="4">Protein Syd</fullName>
    </recommendedName>
</protein>
<dbReference type="InterPro" id="IPR038228">
    <property type="entry name" value="Syd_sf"/>
</dbReference>
<sequence>MENTMAQSAGALYHFSQRYVEQCQAMYDQLPSNQELIDLESVCVQRKTQSCVYWQPVLRHYMANLDNVETAIELTLHDDVTEFYCSQFSADIPALWEETPLTLLQVWNDDDFVRLQENLLGHLVMQRRLKQKPTVFIASTDDDMQVISICNISGEVVLETLGTDTRRTLANTLTEFLTHLQPVV</sequence>